<organism evidence="1 2">
    <name type="scientific">Ameca splendens</name>
    <dbReference type="NCBI Taxonomy" id="208324"/>
    <lineage>
        <taxon>Eukaryota</taxon>
        <taxon>Metazoa</taxon>
        <taxon>Chordata</taxon>
        <taxon>Craniata</taxon>
        <taxon>Vertebrata</taxon>
        <taxon>Euteleostomi</taxon>
        <taxon>Actinopterygii</taxon>
        <taxon>Neopterygii</taxon>
        <taxon>Teleostei</taxon>
        <taxon>Neoteleostei</taxon>
        <taxon>Acanthomorphata</taxon>
        <taxon>Ovalentaria</taxon>
        <taxon>Atherinomorphae</taxon>
        <taxon>Cyprinodontiformes</taxon>
        <taxon>Goodeidae</taxon>
        <taxon>Ameca</taxon>
    </lineage>
</organism>
<reference evidence="1 2" key="1">
    <citation type="submission" date="2021-06" db="EMBL/GenBank/DDBJ databases">
        <authorList>
            <person name="Palmer J.M."/>
        </authorList>
    </citation>
    <scope>NUCLEOTIDE SEQUENCE [LARGE SCALE GENOMIC DNA]</scope>
    <source>
        <strain evidence="1 2">AS_MEX2019</strain>
        <tissue evidence="1">Muscle</tissue>
    </source>
</reference>
<dbReference type="EMBL" id="JAHRIP010020495">
    <property type="protein sequence ID" value="MEQ2288199.1"/>
    <property type="molecule type" value="Genomic_DNA"/>
</dbReference>
<accession>A0ABV0Y3I1</accession>
<proteinExistence type="predicted"/>
<comment type="caution">
    <text evidence="1">The sequence shown here is derived from an EMBL/GenBank/DDBJ whole genome shotgun (WGS) entry which is preliminary data.</text>
</comment>
<feature type="non-terminal residue" evidence="1">
    <location>
        <position position="1"/>
    </location>
</feature>
<dbReference type="Proteomes" id="UP001469553">
    <property type="component" value="Unassembled WGS sequence"/>
</dbReference>
<gene>
    <name evidence="1" type="ORF">AMECASPLE_020312</name>
</gene>
<evidence type="ECO:0000313" key="1">
    <source>
        <dbReference type="EMBL" id="MEQ2288199.1"/>
    </source>
</evidence>
<keyword evidence="2" id="KW-1185">Reference proteome</keyword>
<protein>
    <submittedName>
        <fullName evidence="1">Uncharacterized protein</fullName>
    </submittedName>
</protein>
<evidence type="ECO:0000313" key="2">
    <source>
        <dbReference type="Proteomes" id="UP001469553"/>
    </source>
</evidence>
<sequence>KRDIQLKYLKITMWTALLKTISRDESIHSVITSEQQKTTKSKGKATANFHMWKMHWGGDCLHFGIKTWSI</sequence>
<name>A0ABV0Y3I1_9TELE</name>